<keyword evidence="1" id="KW-0472">Membrane</keyword>
<organism evidence="2 3">
    <name type="scientific">Fictibacillus iocasae</name>
    <dbReference type="NCBI Taxonomy" id="2715437"/>
    <lineage>
        <taxon>Bacteria</taxon>
        <taxon>Bacillati</taxon>
        <taxon>Bacillota</taxon>
        <taxon>Bacilli</taxon>
        <taxon>Bacillales</taxon>
        <taxon>Fictibacillaceae</taxon>
        <taxon>Fictibacillus</taxon>
    </lineage>
</organism>
<dbReference type="Pfam" id="PF09964">
    <property type="entry name" value="DUF2198"/>
    <property type="match status" value="1"/>
</dbReference>
<dbReference type="EMBL" id="JBHTCP010000009">
    <property type="protein sequence ID" value="MFC7371047.1"/>
    <property type="molecule type" value="Genomic_DNA"/>
</dbReference>
<keyword evidence="1" id="KW-1133">Transmembrane helix</keyword>
<reference evidence="3" key="1">
    <citation type="journal article" date="2019" name="Int. J. Syst. Evol. Microbiol.">
        <title>The Global Catalogue of Microorganisms (GCM) 10K type strain sequencing project: providing services to taxonomists for standard genome sequencing and annotation.</title>
        <authorList>
            <consortium name="The Broad Institute Genomics Platform"/>
            <consortium name="The Broad Institute Genome Sequencing Center for Infectious Disease"/>
            <person name="Wu L."/>
            <person name="Ma J."/>
        </authorList>
    </citation>
    <scope>NUCLEOTIDE SEQUENCE [LARGE SCALE GENOMIC DNA]</scope>
    <source>
        <strain evidence="3">NBRC 106396</strain>
    </source>
</reference>
<keyword evidence="3" id="KW-1185">Reference proteome</keyword>
<feature type="transmembrane region" description="Helical" evidence="1">
    <location>
        <begin position="47"/>
        <end position="68"/>
    </location>
</feature>
<dbReference type="InterPro" id="IPR019242">
    <property type="entry name" value="DUF2198"/>
</dbReference>
<keyword evidence="1" id="KW-0812">Transmembrane</keyword>
<gene>
    <name evidence="2" type="ORF">ACFQPF_05105</name>
</gene>
<proteinExistence type="predicted"/>
<accession>A0ABW2NP62</accession>
<name>A0ABW2NP62_9BACL</name>
<dbReference type="Proteomes" id="UP001596549">
    <property type="component" value="Unassembled WGS sequence"/>
</dbReference>
<dbReference type="RefSeq" id="WP_379747214.1">
    <property type="nucleotide sequence ID" value="NZ_JBHTCP010000009.1"/>
</dbReference>
<evidence type="ECO:0000313" key="3">
    <source>
        <dbReference type="Proteomes" id="UP001596549"/>
    </source>
</evidence>
<evidence type="ECO:0000256" key="1">
    <source>
        <dbReference type="SAM" id="Phobius"/>
    </source>
</evidence>
<protein>
    <submittedName>
        <fullName evidence="2">DUF2198 family protein</fullName>
    </submittedName>
</protein>
<sequence length="76" mass="8715">MLEYILAGLLPVFFLLLFNRVLFSKYVPLLITLLILVFGFDGFNRPLGQQIIALVSTAVGFWLGLKIFKKQNKKVR</sequence>
<evidence type="ECO:0000313" key="2">
    <source>
        <dbReference type="EMBL" id="MFC7371047.1"/>
    </source>
</evidence>
<comment type="caution">
    <text evidence="2">The sequence shown here is derived from an EMBL/GenBank/DDBJ whole genome shotgun (WGS) entry which is preliminary data.</text>
</comment>